<keyword evidence="10" id="KW-0460">Magnesium</keyword>
<dbReference type="Pfam" id="PF02516">
    <property type="entry name" value="STT3"/>
    <property type="match status" value="1"/>
</dbReference>
<feature type="transmembrane region" description="Helical" evidence="14">
    <location>
        <begin position="176"/>
        <end position="193"/>
    </location>
</feature>
<feature type="transmembrane region" description="Helical" evidence="14">
    <location>
        <begin position="393"/>
        <end position="410"/>
    </location>
</feature>
<evidence type="ECO:0000256" key="7">
    <source>
        <dbReference type="ARBA" id="ARBA00022679"/>
    </source>
</evidence>
<evidence type="ECO:0000256" key="8">
    <source>
        <dbReference type="ARBA" id="ARBA00022692"/>
    </source>
</evidence>
<accession>A0A1B9F7H0</accession>
<feature type="domain" description="Oligosaccharyl transferase STT3 N-terminal" evidence="15">
    <location>
        <begin position="83"/>
        <end position="421"/>
    </location>
</feature>
<feature type="transmembrane region" description="Helical" evidence="14">
    <location>
        <begin position="347"/>
        <end position="364"/>
    </location>
</feature>
<dbReference type="InterPro" id="IPR003674">
    <property type="entry name" value="Oligo_trans_STT3"/>
</dbReference>
<dbReference type="UniPathway" id="UPA00378"/>
<feature type="transmembrane region" description="Helical" evidence="14">
    <location>
        <begin position="44"/>
        <end position="66"/>
    </location>
</feature>
<keyword evidence="13" id="KW-0464">Manganese</keyword>
<organism evidence="17 18">
    <name type="scientific">Dissulfuribacter thermophilus</name>
    <dbReference type="NCBI Taxonomy" id="1156395"/>
    <lineage>
        <taxon>Bacteria</taxon>
        <taxon>Pseudomonadati</taxon>
        <taxon>Thermodesulfobacteriota</taxon>
        <taxon>Dissulfuribacteria</taxon>
        <taxon>Dissulfuribacterales</taxon>
        <taxon>Dissulfuribacteraceae</taxon>
        <taxon>Dissulfuribacter</taxon>
    </lineage>
</organism>
<comment type="subcellular location">
    <subcellularLocation>
        <location evidence="3">Endomembrane system</location>
        <topology evidence="3">Multi-pass membrane protein</topology>
    </subcellularLocation>
</comment>
<comment type="similarity">
    <text evidence="5">Belongs to the STT3 family.</text>
</comment>
<evidence type="ECO:0000256" key="9">
    <source>
        <dbReference type="ARBA" id="ARBA00022723"/>
    </source>
</evidence>
<evidence type="ECO:0000313" key="18">
    <source>
        <dbReference type="Proteomes" id="UP000093080"/>
    </source>
</evidence>
<feature type="transmembrane region" description="Helical" evidence="14">
    <location>
        <begin position="371"/>
        <end position="387"/>
    </location>
</feature>
<dbReference type="Gene3D" id="3.40.1380.40">
    <property type="match status" value="1"/>
</dbReference>
<keyword evidence="11 14" id="KW-1133">Transmembrane helix</keyword>
<evidence type="ECO:0000256" key="13">
    <source>
        <dbReference type="ARBA" id="ARBA00023211"/>
    </source>
</evidence>
<dbReference type="PANTHER" id="PTHR13872">
    <property type="entry name" value="DOLICHYL-DIPHOSPHOOLIGOSACCHARIDE--PROTEIN GLYCOSYLTRANSFERASE SUBUNIT"/>
    <property type="match status" value="1"/>
</dbReference>
<keyword evidence="18" id="KW-1185">Reference proteome</keyword>
<dbReference type="AlphaFoldDB" id="A0A1B9F7H0"/>
<feature type="transmembrane region" description="Helical" evidence="14">
    <location>
        <begin position="148"/>
        <end position="169"/>
    </location>
</feature>
<keyword evidence="6" id="KW-0328">Glycosyltransferase</keyword>
<dbReference type="InterPro" id="IPR048999">
    <property type="entry name" value="STT3-PglB_core"/>
</dbReference>
<feature type="transmembrane region" description="Helical" evidence="14">
    <location>
        <begin position="277"/>
        <end position="297"/>
    </location>
</feature>
<evidence type="ECO:0000256" key="12">
    <source>
        <dbReference type="ARBA" id="ARBA00023136"/>
    </source>
</evidence>
<dbReference type="RefSeq" id="WP_067616613.1">
    <property type="nucleotide sequence ID" value="NZ_MAGO01000003.1"/>
</dbReference>
<feature type="transmembrane region" description="Helical" evidence="14">
    <location>
        <begin position="417"/>
        <end position="436"/>
    </location>
</feature>
<evidence type="ECO:0000256" key="10">
    <source>
        <dbReference type="ARBA" id="ARBA00022842"/>
    </source>
</evidence>
<evidence type="ECO:0000256" key="3">
    <source>
        <dbReference type="ARBA" id="ARBA00004127"/>
    </source>
</evidence>
<evidence type="ECO:0000259" key="16">
    <source>
        <dbReference type="Pfam" id="PF21436"/>
    </source>
</evidence>
<dbReference type="Proteomes" id="UP000093080">
    <property type="component" value="Unassembled WGS sequence"/>
</dbReference>
<proteinExistence type="inferred from homology"/>
<dbReference type="GO" id="GO:0016020">
    <property type="term" value="C:membrane"/>
    <property type="evidence" value="ECO:0007669"/>
    <property type="project" value="InterPro"/>
</dbReference>
<dbReference type="InterPro" id="IPR048307">
    <property type="entry name" value="STT3_N"/>
</dbReference>
<evidence type="ECO:0000256" key="1">
    <source>
        <dbReference type="ARBA" id="ARBA00001936"/>
    </source>
</evidence>
<evidence type="ECO:0000256" key="11">
    <source>
        <dbReference type="ARBA" id="ARBA00022989"/>
    </source>
</evidence>
<protein>
    <submittedName>
        <fullName evidence="17">Oligosaccharyltransferase PglB</fullName>
    </submittedName>
</protein>
<keyword evidence="12 14" id="KW-0472">Membrane</keyword>
<dbReference type="STRING" id="1156395.DBT_0814"/>
<evidence type="ECO:0000256" key="6">
    <source>
        <dbReference type="ARBA" id="ARBA00022676"/>
    </source>
</evidence>
<feature type="transmembrane region" description="Helical" evidence="14">
    <location>
        <begin position="205"/>
        <end position="221"/>
    </location>
</feature>
<name>A0A1B9F7H0_9BACT</name>
<dbReference type="GO" id="GO:0046872">
    <property type="term" value="F:metal ion binding"/>
    <property type="evidence" value="ECO:0007669"/>
    <property type="project" value="UniProtKB-KW"/>
</dbReference>
<feature type="transmembrane region" description="Helical" evidence="14">
    <location>
        <begin position="228"/>
        <end position="246"/>
    </location>
</feature>
<keyword evidence="7 17" id="KW-0808">Transferase</keyword>
<feature type="transmembrane region" description="Helical" evidence="14">
    <location>
        <begin position="252"/>
        <end position="270"/>
    </location>
</feature>
<dbReference type="GO" id="GO:0004576">
    <property type="term" value="F:oligosaccharyl transferase activity"/>
    <property type="evidence" value="ECO:0007669"/>
    <property type="project" value="InterPro"/>
</dbReference>
<dbReference type="EMBL" id="MAGO01000003">
    <property type="protein sequence ID" value="OCC15889.1"/>
    <property type="molecule type" value="Genomic_DNA"/>
</dbReference>
<comment type="caution">
    <text evidence="17">The sequence shown here is derived from an EMBL/GenBank/DDBJ whole genome shotgun (WGS) entry which is preliminary data.</text>
</comment>
<keyword evidence="8 14" id="KW-0812">Transmembrane</keyword>
<evidence type="ECO:0000256" key="4">
    <source>
        <dbReference type="ARBA" id="ARBA00004922"/>
    </source>
</evidence>
<dbReference type="Pfam" id="PF21436">
    <property type="entry name" value="STT3-PglB_core"/>
    <property type="match status" value="1"/>
</dbReference>
<evidence type="ECO:0000259" key="15">
    <source>
        <dbReference type="Pfam" id="PF02516"/>
    </source>
</evidence>
<gene>
    <name evidence="17" type="ORF">DBT_0814</name>
</gene>
<dbReference type="GO" id="GO:0012505">
    <property type="term" value="C:endomembrane system"/>
    <property type="evidence" value="ECO:0007669"/>
    <property type="project" value="UniProtKB-SubCell"/>
</dbReference>
<keyword evidence="9" id="KW-0479">Metal-binding</keyword>
<evidence type="ECO:0000256" key="14">
    <source>
        <dbReference type="SAM" id="Phobius"/>
    </source>
</evidence>
<evidence type="ECO:0000256" key="2">
    <source>
        <dbReference type="ARBA" id="ARBA00001946"/>
    </source>
</evidence>
<comment type="pathway">
    <text evidence="4">Protein modification; protein glycosylation.</text>
</comment>
<comment type="cofactor">
    <cofactor evidence="2">
        <name>Mg(2+)</name>
        <dbReference type="ChEBI" id="CHEBI:18420"/>
    </cofactor>
</comment>
<sequence>MAKKRNKRLKSGKHANESKIEISESKAQSGAVDTSSFNGFFQRIFSYATWKEALAIILIIIVGLVVRLEDLRDWEANPNIAMYKGEPLLTTFDGYYYLSLSKDIVDGTYTKVDYNRDVPTGVKRRMPPPLLSTIGAYTSILTGWSLNWIGAVLPAFLGLLLAIPLYGLGRFYGGPIMALTATLFGLLSHYYLYRSSVGWFDTDCMNVTWATGVTYCFLLFAKTHSNKRYIYFILGLTVYALFLLWWDSTPAVTTVISFVPFSVALIFFYRSKTKRELMIFLSVIGVGLLGILFWQGFDLPIRIIKQVLGVYHYITTKKVAGIWPEIGATISEQAIPSFNEVVLKTTGNKPAFFLSVAGLLWLFYKRPKDSLFLSVPIILAALSFFTAKRFLIFLAPVTALGLGFLICELWRLKEKNVIMALLAPAIVILLAWPLFLKDMNKTFWPKEPPHLIDGFVYAGEHTPKDAILWAWWDHGYPIVYWARRGTVGDGTIHGGERSSYNGIPLATNSQRLAANFMCFYAANGFNGVHKFYSALGGDIARGQRLMKEILASGPDEARELLNNAGLSPEKWLTFFFPKKRRPVYLYLDWRLTVTSYWWFWLGSWDVMNREGIHPVYRAFYNLKLRDNKIVGPAIMIDIDQGILKYNERNILLKQLIIVGGKKPKKMVYSHKSGADFEVFMPAGFGALMDFNIANSVFNTLFLRHTYDPKYFKPVRLMTPSHQIWEVQGDTL</sequence>
<dbReference type="PANTHER" id="PTHR13872:SF1">
    <property type="entry name" value="DOLICHYL-DIPHOSPHOOLIGOSACCHARIDE--PROTEIN GLYCOSYLTRANSFERASE SUBUNIT STT3B"/>
    <property type="match status" value="1"/>
</dbReference>
<evidence type="ECO:0000256" key="5">
    <source>
        <dbReference type="ARBA" id="ARBA00010810"/>
    </source>
</evidence>
<reference evidence="17 18" key="1">
    <citation type="submission" date="2016-06" db="EMBL/GenBank/DDBJ databases">
        <title>Respiratory ammonification of nitrate coupled to the oxidation of elemental sulfur in deep-sea autotrophic thermophilic bacteria.</title>
        <authorList>
            <person name="Slobodkina G.B."/>
            <person name="Mardanov A.V."/>
            <person name="Ravin N.V."/>
            <person name="Frolova A.A."/>
            <person name="Viryasiv M.B."/>
            <person name="Chernyh N.A."/>
            <person name="Bonch-Osmolovskaya E.A."/>
            <person name="Slobodkin A.I."/>
        </authorList>
    </citation>
    <scope>NUCLEOTIDE SEQUENCE [LARGE SCALE GENOMIC DNA]</scope>
    <source>
        <strain evidence="17 18">S69</strain>
    </source>
</reference>
<comment type="cofactor">
    <cofactor evidence="1">
        <name>Mn(2+)</name>
        <dbReference type="ChEBI" id="CHEBI:29035"/>
    </cofactor>
</comment>
<feature type="domain" description="STT3/PglB/AglB core" evidence="16">
    <location>
        <begin position="467"/>
        <end position="592"/>
    </location>
</feature>
<evidence type="ECO:0000313" key="17">
    <source>
        <dbReference type="EMBL" id="OCC15889.1"/>
    </source>
</evidence>